<gene>
    <name evidence="2" type="ORF">PEVE_00036098</name>
</gene>
<keyword evidence="1" id="KW-0175">Coiled coil</keyword>
<keyword evidence="3" id="KW-1185">Reference proteome</keyword>
<dbReference type="EMBL" id="CALNXI010000057">
    <property type="protein sequence ID" value="CAH3017183.1"/>
    <property type="molecule type" value="Genomic_DNA"/>
</dbReference>
<dbReference type="Proteomes" id="UP001159427">
    <property type="component" value="Unassembled WGS sequence"/>
</dbReference>
<feature type="coiled-coil region" evidence="1">
    <location>
        <begin position="15"/>
        <end position="134"/>
    </location>
</feature>
<sequence>MHDLRTTLRIEIQRNQNDRDANEGLTLAIENLKKQLQSKSEEGEQQDKKIENCEMRMEGLERRLSVLTFCLRQVDTQVKELNTNLETKRRQEEEESLNMIPCLKSVFQATTDRMSNIADNMKRLENNFLQIENRVHQDITAEKQTLLKTLLKEIYELEDENDNLLKFAEDALGLKGQDTGSQVNEKLNSQTD</sequence>
<accession>A0ABN8LJ68</accession>
<protein>
    <submittedName>
        <fullName evidence="2">Uncharacterized protein</fullName>
    </submittedName>
</protein>
<evidence type="ECO:0000313" key="3">
    <source>
        <dbReference type="Proteomes" id="UP001159427"/>
    </source>
</evidence>
<name>A0ABN8LJ68_9CNID</name>
<evidence type="ECO:0000256" key="1">
    <source>
        <dbReference type="SAM" id="Coils"/>
    </source>
</evidence>
<evidence type="ECO:0000313" key="2">
    <source>
        <dbReference type="EMBL" id="CAH3017183.1"/>
    </source>
</evidence>
<comment type="caution">
    <text evidence="2">The sequence shown here is derived from an EMBL/GenBank/DDBJ whole genome shotgun (WGS) entry which is preliminary data.</text>
</comment>
<proteinExistence type="predicted"/>
<organism evidence="2 3">
    <name type="scientific">Porites evermanni</name>
    <dbReference type="NCBI Taxonomy" id="104178"/>
    <lineage>
        <taxon>Eukaryota</taxon>
        <taxon>Metazoa</taxon>
        <taxon>Cnidaria</taxon>
        <taxon>Anthozoa</taxon>
        <taxon>Hexacorallia</taxon>
        <taxon>Scleractinia</taxon>
        <taxon>Fungiina</taxon>
        <taxon>Poritidae</taxon>
        <taxon>Porites</taxon>
    </lineage>
</organism>
<reference evidence="2 3" key="1">
    <citation type="submission" date="2022-05" db="EMBL/GenBank/DDBJ databases">
        <authorList>
            <consortium name="Genoscope - CEA"/>
            <person name="William W."/>
        </authorList>
    </citation>
    <scope>NUCLEOTIDE SEQUENCE [LARGE SCALE GENOMIC DNA]</scope>
</reference>